<accession>A0A5J4VRK0</accession>
<sequence length="11" mass="1435">MEEEEPEWNKD</sequence>
<feature type="non-terminal residue" evidence="1">
    <location>
        <position position="11"/>
    </location>
</feature>
<evidence type="ECO:0000313" key="1">
    <source>
        <dbReference type="EMBL" id="KAA6385277.1"/>
    </source>
</evidence>
<dbReference type="Proteomes" id="UP000324800">
    <property type="component" value="Unassembled WGS sequence"/>
</dbReference>
<proteinExistence type="predicted"/>
<protein>
    <submittedName>
        <fullName evidence="1">Uncharacterized protein</fullName>
    </submittedName>
</protein>
<gene>
    <name evidence="1" type="ORF">EZS28_019195</name>
</gene>
<comment type="caution">
    <text evidence="1">The sequence shown here is derived from an EMBL/GenBank/DDBJ whole genome shotgun (WGS) entry which is preliminary data.</text>
</comment>
<evidence type="ECO:0000313" key="2">
    <source>
        <dbReference type="Proteomes" id="UP000324800"/>
    </source>
</evidence>
<dbReference type="EMBL" id="SNRW01005340">
    <property type="protein sequence ID" value="KAA6385277.1"/>
    <property type="molecule type" value="Genomic_DNA"/>
</dbReference>
<reference evidence="1 2" key="1">
    <citation type="submission" date="2019-03" db="EMBL/GenBank/DDBJ databases">
        <title>Single cell metagenomics reveals metabolic interactions within the superorganism composed of flagellate Streblomastix strix and complex community of Bacteroidetes bacteria on its surface.</title>
        <authorList>
            <person name="Treitli S.C."/>
            <person name="Kolisko M."/>
            <person name="Husnik F."/>
            <person name="Keeling P."/>
            <person name="Hampl V."/>
        </authorList>
    </citation>
    <scope>NUCLEOTIDE SEQUENCE [LARGE SCALE GENOMIC DNA]</scope>
    <source>
        <strain evidence="1">ST1C</strain>
    </source>
</reference>
<name>A0A5J4VRK0_9EUKA</name>
<organism evidence="1 2">
    <name type="scientific">Streblomastix strix</name>
    <dbReference type="NCBI Taxonomy" id="222440"/>
    <lineage>
        <taxon>Eukaryota</taxon>
        <taxon>Metamonada</taxon>
        <taxon>Preaxostyla</taxon>
        <taxon>Oxymonadida</taxon>
        <taxon>Streblomastigidae</taxon>
        <taxon>Streblomastix</taxon>
    </lineage>
</organism>